<protein>
    <submittedName>
        <fullName evidence="2">Spore gernimation protein GerD</fullName>
    </submittedName>
</protein>
<feature type="domain" description="Spore germination GerD central core" evidence="1">
    <location>
        <begin position="87"/>
        <end position="199"/>
    </location>
</feature>
<dbReference type="EMBL" id="JAAIWM010000012">
    <property type="protein sequence ID" value="NEY73974.1"/>
    <property type="molecule type" value="Genomic_DNA"/>
</dbReference>
<dbReference type="InterPro" id="IPR041262">
    <property type="entry name" value="GerD_central"/>
</dbReference>
<evidence type="ECO:0000259" key="1">
    <source>
        <dbReference type="Pfam" id="PF17898"/>
    </source>
</evidence>
<organism evidence="2 3">
    <name type="scientific">Bacillus mesophilus</name>
    <dbReference type="NCBI Taxonomy" id="1808955"/>
    <lineage>
        <taxon>Bacteria</taxon>
        <taxon>Bacillati</taxon>
        <taxon>Bacillota</taxon>
        <taxon>Bacilli</taxon>
        <taxon>Bacillales</taxon>
        <taxon>Bacillaceae</taxon>
        <taxon>Bacillus</taxon>
    </lineage>
</organism>
<comment type="caution">
    <text evidence="2">The sequence shown here is derived from an EMBL/GenBank/DDBJ whole genome shotgun (WGS) entry which is preliminary data.</text>
</comment>
<evidence type="ECO:0000313" key="2">
    <source>
        <dbReference type="EMBL" id="NEY73974.1"/>
    </source>
</evidence>
<dbReference type="Proteomes" id="UP000481043">
    <property type="component" value="Unassembled WGS sequence"/>
</dbReference>
<evidence type="ECO:0000313" key="3">
    <source>
        <dbReference type="Proteomes" id="UP000481043"/>
    </source>
</evidence>
<sequence length="221" mass="24738">MHILLIFLHIKGRIILKGANIMGYHKLLFILFCLFTLASCSGGGGEQGGGQADYEEVKKMVVDILKTDEGKKAIQEVMADDKMKQALVMDQAIVTETIQQTLTSEEGSKFWTKTFEDPKFAETFAKSMQTEHEKLIKGLMKDPDYQKMLIELFQNPEAEEQVLTVLKSTEYRAHLQQVITETFESPLFKAKLVDVIIKSAEQLQEQASKKQEGEGGGGGES</sequence>
<reference evidence="2 3" key="1">
    <citation type="submission" date="2020-02" db="EMBL/GenBank/DDBJ databases">
        <title>Bacillus aquiflavi sp. nov., isolated from yellow water of strong flavor Chinese baijiu in Yibin region of China.</title>
        <authorList>
            <person name="Xie J."/>
        </authorList>
    </citation>
    <scope>NUCLEOTIDE SEQUENCE [LARGE SCALE GENOMIC DNA]</scope>
    <source>
        <strain evidence="2 3">SA4</strain>
    </source>
</reference>
<name>A0A6M0QC95_9BACI</name>
<gene>
    <name evidence="2" type="ORF">G4D63_19930</name>
</gene>
<dbReference type="Pfam" id="PF17898">
    <property type="entry name" value="GerD"/>
    <property type="match status" value="1"/>
</dbReference>
<dbReference type="NCBIfam" id="NF040801">
    <property type="entry name" value="spore_GerD"/>
    <property type="match status" value="1"/>
</dbReference>
<dbReference type="AlphaFoldDB" id="A0A6M0QC95"/>
<keyword evidence="3" id="KW-1185">Reference proteome</keyword>
<accession>A0A6M0QC95</accession>
<proteinExistence type="predicted"/>